<dbReference type="Proteomes" id="UP000003835">
    <property type="component" value="Unassembled WGS sequence"/>
</dbReference>
<evidence type="ECO:0000313" key="2">
    <source>
        <dbReference type="Proteomes" id="UP000003835"/>
    </source>
</evidence>
<organism evidence="1 2">
    <name type="scientific">Coleofasciculus chthonoplastes PCC 7420</name>
    <dbReference type="NCBI Taxonomy" id="118168"/>
    <lineage>
        <taxon>Bacteria</taxon>
        <taxon>Bacillati</taxon>
        <taxon>Cyanobacteriota</taxon>
        <taxon>Cyanophyceae</taxon>
        <taxon>Coleofasciculales</taxon>
        <taxon>Coleofasciculaceae</taxon>
        <taxon>Coleofasciculus</taxon>
    </lineage>
</organism>
<protein>
    <submittedName>
        <fullName evidence="1">Uncharacterized protein</fullName>
    </submittedName>
</protein>
<name>B4VT29_9CYAN</name>
<evidence type="ECO:0000313" key="1">
    <source>
        <dbReference type="EMBL" id="EDX74811.1"/>
    </source>
</evidence>
<dbReference type="HOGENOM" id="CLU_3198415_0_0_3"/>
<gene>
    <name evidence="1" type="ORF">MC7420_685</name>
</gene>
<dbReference type="STRING" id="118168.MC7420_685"/>
<proteinExistence type="predicted"/>
<keyword evidence="2" id="KW-1185">Reference proteome</keyword>
<dbReference type="RefSeq" id="WP_006101631.1">
    <property type="nucleotide sequence ID" value="NZ_DS989851.1"/>
</dbReference>
<dbReference type="AlphaFoldDB" id="B4VT29"/>
<dbReference type="EMBL" id="DS989851">
    <property type="protein sequence ID" value="EDX74811.1"/>
    <property type="molecule type" value="Genomic_DNA"/>
</dbReference>
<accession>B4VT29</accession>
<reference evidence="1 2" key="1">
    <citation type="submission" date="2008-07" db="EMBL/GenBank/DDBJ databases">
        <authorList>
            <person name="Tandeau de Marsac N."/>
            <person name="Ferriera S."/>
            <person name="Johnson J."/>
            <person name="Kravitz S."/>
            <person name="Beeson K."/>
            <person name="Sutton G."/>
            <person name="Rogers Y.-H."/>
            <person name="Friedman R."/>
            <person name="Frazier M."/>
            <person name="Venter J.C."/>
        </authorList>
    </citation>
    <scope>NUCLEOTIDE SEQUENCE [LARGE SCALE GENOMIC DNA]</scope>
    <source>
        <strain evidence="1 2">PCC 7420</strain>
    </source>
</reference>
<sequence length="45" mass="5066">MANGIVFSLLLLWLAAAERIGQAIALELQLDQLTEMMIANRDRHD</sequence>